<dbReference type="Pfam" id="PF12685">
    <property type="entry name" value="SpoIIIAH"/>
    <property type="match status" value="1"/>
</dbReference>
<organism evidence="3 4">
    <name type="scientific">Desulfotruncus arcticus DSM 17038</name>
    <dbReference type="NCBI Taxonomy" id="1121424"/>
    <lineage>
        <taxon>Bacteria</taxon>
        <taxon>Bacillati</taxon>
        <taxon>Bacillota</taxon>
        <taxon>Clostridia</taxon>
        <taxon>Eubacteriales</taxon>
        <taxon>Desulfallaceae</taxon>
        <taxon>Desulfotruncus</taxon>
    </lineage>
</organism>
<feature type="region of interest" description="Disordered" evidence="1">
    <location>
        <begin position="51"/>
        <end position="77"/>
    </location>
</feature>
<dbReference type="RefSeq" id="WP_092467581.1">
    <property type="nucleotide sequence ID" value="NZ_FOOX01000001.1"/>
</dbReference>
<dbReference type="STRING" id="341036.SAMN05660649_00074"/>
<protein>
    <submittedName>
        <fullName evidence="3">Stage III sporulation protein AH</fullName>
    </submittedName>
</protein>
<keyword evidence="4" id="KW-1185">Reference proteome</keyword>
<evidence type="ECO:0000256" key="2">
    <source>
        <dbReference type="SAM" id="SignalP"/>
    </source>
</evidence>
<dbReference type="EMBL" id="FOOX01000001">
    <property type="protein sequence ID" value="SFF93443.1"/>
    <property type="molecule type" value="Genomic_DNA"/>
</dbReference>
<dbReference type="Proteomes" id="UP000199337">
    <property type="component" value="Unassembled WGS sequence"/>
</dbReference>
<dbReference type="Gene3D" id="1.10.287.4300">
    <property type="entry name" value="Stage III sporulation protein AH-like"/>
    <property type="match status" value="1"/>
</dbReference>
<accession>A0A1I2MPS4</accession>
<dbReference type="InterPro" id="IPR024232">
    <property type="entry name" value="SpoIIIAH"/>
</dbReference>
<dbReference type="AlphaFoldDB" id="A0A1I2MPS4"/>
<dbReference type="OrthoDB" id="1680784at2"/>
<dbReference type="InterPro" id="IPR038503">
    <property type="entry name" value="SpoIIIAH_sf"/>
</dbReference>
<keyword evidence="2" id="KW-0732">Signal</keyword>
<evidence type="ECO:0000256" key="1">
    <source>
        <dbReference type="SAM" id="MobiDB-lite"/>
    </source>
</evidence>
<feature type="chain" id="PRO_5011612392" evidence="2">
    <location>
        <begin position="33"/>
        <end position="214"/>
    </location>
</feature>
<name>A0A1I2MPS4_9FIRM</name>
<evidence type="ECO:0000313" key="4">
    <source>
        <dbReference type="Proteomes" id="UP000199337"/>
    </source>
</evidence>
<proteinExistence type="predicted"/>
<sequence length="214" mass="23573">MIKVIKVNRKKIALGLLALLGIACCVAGFSGAAQKIAGIFGETEPTSVFITQPEQPQSPSLTGDANPEDSQNLNSEEQVFEDPQEAWETQSDISDPEAFFVEYRMDRERARGKQVELLREVMASSSIDEETRKTAHEKFLNISSSISKEMELENLLRARGFQDAAVFLDGDSVTVVVQPGQKEVAAEDNYDLTQLVAKSTGVTEENVIIITKDF</sequence>
<reference evidence="4" key="1">
    <citation type="submission" date="2016-10" db="EMBL/GenBank/DDBJ databases">
        <authorList>
            <person name="Varghese N."/>
            <person name="Submissions S."/>
        </authorList>
    </citation>
    <scope>NUCLEOTIDE SEQUENCE [LARGE SCALE GENOMIC DNA]</scope>
    <source>
        <strain evidence="4">DSM 17038</strain>
    </source>
</reference>
<evidence type="ECO:0000313" key="3">
    <source>
        <dbReference type="EMBL" id="SFF93443.1"/>
    </source>
</evidence>
<gene>
    <name evidence="3" type="ORF">SAMN05660649_00074</name>
</gene>
<feature type="signal peptide" evidence="2">
    <location>
        <begin position="1"/>
        <end position="32"/>
    </location>
</feature>
<dbReference type="PROSITE" id="PS51257">
    <property type="entry name" value="PROKAR_LIPOPROTEIN"/>
    <property type="match status" value="1"/>
</dbReference>